<reference evidence="9 10" key="1">
    <citation type="submission" date="2022-09" db="EMBL/GenBank/DDBJ databases">
        <authorList>
            <person name="Palmer J.M."/>
        </authorList>
    </citation>
    <scope>NUCLEOTIDE SEQUENCE [LARGE SCALE GENOMIC DNA]</scope>
    <source>
        <strain evidence="9 10">DSM 7382</strain>
    </source>
</reference>
<dbReference type="InterPro" id="IPR051371">
    <property type="entry name" value="Ras_palmitoyltransferase"/>
</dbReference>
<feature type="region of interest" description="Disordered" evidence="7">
    <location>
        <begin position="1"/>
        <end position="165"/>
    </location>
</feature>
<evidence type="ECO:0000313" key="10">
    <source>
        <dbReference type="Proteomes" id="UP001385951"/>
    </source>
</evidence>
<feature type="region of interest" description="Disordered" evidence="7">
    <location>
        <begin position="180"/>
        <end position="206"/>
    </location>
</feature>
<evidence type="ECO:0000256" key="6">
    <source>
        <dbReference type="ARBA" id="ARBA00023136"/>
    </source>
</evidence>
<comment type="subcellular location">
    <subcellularLocation>
        <location evidence="1">Endoplasmic reticulum membrane</location>
        <topology evidence="1">Peripheral membrane protein</topology>
    </subcellularLocation>
</comment>
<evidence type="ECO:0000256" key="2">
    <source>
        <dbReference type="ARBA" id="ARBA00007732"/>
    </source>
</evidence>
<feature type="compositionally biased region" description="Basic and acidic residues" evidence="7">
    <location>
        <begin position="55"/>
        <end position="71"/>
    </location>
</feature>
<evidence type="ECO:0000256" key="5">
    <source>
        <dbReference type="ARBA" id="ARBA00022824"/>
    </source>
</evidence>
<name>A0AAW0GE05_9APHY</name>
<organism evidence="9 10">
    <name type="scientific">Cerrena zonata</name>
    <dbReference type="NCBI Taxonomy" id="2478898"/>
    <lineage>
        <taxon>Eukaryota</taxon>
        <taxon>Fungi</taxon>
        <taxon>Dikarya</taxon>
        <taxon>Basidiomycota</taxon>
        <taxon>Agaricomycotina</taxon>
        <taxon>Agaricomycetes</taxon>
        <taxon>Polyporales</taxon>
        <taxon>Cerrenaceae</taxon>
        <taxon>Cerrena</taxon>
    </lineage>
</organism>
<feature type="compositionally biased region" description="Basic and acidic residues" evidence="7">
    <location>
        <begin position="129"/>
        <end position="142"/>
    </location>
</feature>
<dbReference type="GO" id="GO:0031211">
    <property type="term" value="C:endoplasmic reticulum palmitoyltransferase complex"/>
    <property type="evidence" value="ECO:0007669"/>
    <property type="project" value="TreeGrafter"/>
</dbReference>
<dbReference type="InterPro" id="IPR019383">
    <property type="entry name" value="Golgin_A_7/ERF4"/>
</dbReference>
<keyword evidence="5" id="KW-0256">Endoplasmic reticulum</keyword>
<evidence type="ECO:0000256" key="4">
    <source>
        <dbReference type="ARBA" id="ARBA00018463"/>
    </source>
</evidence>
<dbReference type="EMBL" id="JASBNA010000011">
    <property type="protein sequence ID" value="KAK7688152.1"/>
    <property type="molecule type" value="Genomic_DNA"/>
</dbReference>
<sequence>MTTSPPLFVVPPPSNLELKSGSPADPPTPYTPISVSTSSVHKQIEIQTPPPLPSERTESEMKVQPGDRESGDEQGLAGAVNEERVEGEDHASEGTTQTEMIVAPPNVLPPSPPLTEIEEHETASGNHAVDGKEPDQAHHLAEEDITDWRSSVNGSYEEDDLGEVTPIDGTGVYLGASMQQGGVSQDRLSAPSPRTEPTHPLSLNLKPQPYSPPAWELIEPPETNNSHLTPVDDTFAGGVSGRSMPKSLNSRHLIPKSSYYFGPPPIDSAYGTNPIGHIGVHHPRELIRIERDYSGGELIQFSPVYPLELEGRITPTQFLETINAINEVLISAHSLKHSLVENVLSYFTLQLSRLVVESHYEKEMKRLRDVIEEHNTRLYNPVGLNILWPKKVAFMFFEIEYY</sequence>
<evidence type="ECO:0000259" key="8">
    <source>
        <dbReference type="Pfam" id="PF10256"/>
    </source>
</evidence>
<protein>
    <recommendedName>
        <fullName evidence="4">Ras modification protein ERF4</fullName>
    </recommendedName>
</protein>
<proteinExistence type="inferred from homology"/>
<feature type="compositionally biased region" description="Polar residues" evidence="7">
    <location>
        <begin position="31"/>
        <end position="41"/>
    </location>
</feature>
<accession>A0AAW0GE05</accession>
<dbReference type="Proteomes" id="UP001385951">
    <property type="component" value="Unassembled WGS sequence"/>
</dbReference>
<comment type="similarity">
    <text evidence="2">Belongs to the ERF4 family.</text>
</comment>
<evidence type="ECO:0000313" key="9">
    <source>
        <dbReference type="EMBL" id="KAK7688152.1"/>
    </source>
</evidence>
<evidence type="ECO:0000256" key="1">
    <source>
        <dbReference type="ARBA" id="ARBA00004406"/>
    </source>
</evidence>
<gene>
    <name evidence="9" type="ORF">QCA50_008522</name>
</gene>
<dbReference type="PANTHER" id="PTHR13254:SF0">
    <property type="entry name" value="GOLGIN SUBFAMILY A MEMBER 7_ERF4 DOMAIN-CONTAINING PROTEIN"/>
    <property type="match status" value="1"/>
</dbReference>
<evidence type="ECO:0000256" key="7">
    <source>
        <dbReference type="SAM" id="MobiDB-lite"/>
    </source>
</evidence>
<keyword evidence="6" id="KW-0472">Membrane</keyword>
<evidence type="ECO:0000256" key="3">
    <source>
        <dbReference type="ARBA" id="ARBA00011396"/>
    </source>
</evidence>
<comment type="caution">
    <text evidence="9">The sequence shown here is derived from an EMBL/GenBank/DDBJ whole genome shotgun (WGS) entry which is preliminary data.</text>
</comment>
<feature type="domain" description="Golgin subfamily A member 7/ERF4" evidence="8">
    <location>
        <begin position="287"/>
        <end position="398"/>
    </location>
</feature>
<dbReference type="Pfam" id="PF10256">
    <property type="entry name" value="Erf4"/>
    <property type="match status" value="1"/>
</dbReference>
<feature type="compositionally biased region" description="Basic and acidic residues" evidence="7">
    <location>
        <begin position="81"/>
        <end position="92"/>
    </location>
</feature>
<dbReference type="AlphaFoldDB" id="A0AAW0GE05"/>
<dbReference type="PANTHER" id="PTHR13254">
    <property type="entry name" value="GOLGI AUTOANTIGEN, GOLGIN SUBFAMILY A, 7"/>
    <property type="match status" value="1"/>
</dbReference>
<dbReference type="GO" id="GO:0005789">
    <property type="term" value="C:endoplasmic reticulum membrane"/>
    <property type="evidence" value="ECO:0007669"/>
    <property type="project" value="UniProtKB-SubCell"/>
</dbReference>
<keyword evidence="10" id="KW-1185">Reference proteome</keyword>
<dbReference type="GO" id="GO:0006612">
    <property type="term" value="P:protein targeting to membrane"/>
    <property type="evidence" value="ECO:0007669"/>
    <property type="project" value="TreeGrafter"/>
</dbReference>
<comment type="subunit">
    <text evidence="3">Interacts with ERF2.</text>
</comment>